<dbReference type="CDD" id="cd07043">
    <property type="entry name" value="STAS_anti-anti-sigma_factors"/>
    <property type="match status" value="1"/>
</dbReference>
<dbReference type="RefSeq" id="WP_184045677.1">
    <property type="nucleotide sequence ID" value="NZ_JACIGK010000018.1"/>
</dbReference>
<dbReference type="PANTHER" id="PTHR33495">
    <property type="entry name" value="ANTI-SIGMA FACTOR ANTAGONIST TM_1081-RELATED-RELATED"/>
    <property type="match status" value="1"/>
</dbReference>
<dbReference type="PROSITE" id="PS50801">
    <property type="entry name" value="STAS"/>
    <property type="match status" value="1"/>
</dbReference>
<dbReference type="InterPro" id="IPR002645">
    <property type="entry name" value="STAS_dom"/>
</dbReference>
<evidence type="ECO:0000313" key="2">
    <source>
        <dbReference type="EMBL" id="MBB4266856.1"/>
    </source>
</evidence>
<sequence length="103" mass="11494">MKHEIRNELDKAVLVLSDQLVDADRAAFERVVMQVVGSGARMIEVDFKDLTYMDSAGLGLLLTLREQAEKARAKVILANPKGSVREILELARFDTLFSIQHAP</sequence>
<dbReference type="AlphaFoldDB" id="A0A7W6WAU1"/>
<dbReference type="SUPFAM" id="SSF52091">
    <property type="entry name" value="SpoIIaa-like"/>
    <property type="match status" value="1"/>
</dbReference>
<accession>A0A7W6WAU1</accession>
<evidence type="ECO:0000259" key="1">
    <source>
        <dbReference type="PROSITE" id="PS50801"/>
    </source>
</evidence>
<keyword evidence="3" id="KW-1185">Reference proteome</keyword>
<comment type="caution">
    <text evidence="2">The sequence shown here is derived from an EMBL/GenBank/DDBJ whole genome shotgun (WGS) entry which is preliminary data.</text>
</comment>
<dbReference type="EMBL" id="JACIGK010000018">
    <property type="protein sequence ID" value="MBB4266856.1"/>
    <property type="molecule type" value="Genomic_DNA"/>
</dbReference>
<dbReference type="InterPro" id="IPR036513">
    <property type="entry name" value="STAS_dom_sf"/>
</dbReference>
<evidence type="ECO:0000313" key="3">
    <source>
        <dbReference type="Proteomes" id="UP000554286"/>
    </source>
</evidence>
<dbReference type="Pfam" id="PF01740">
    <property type="entry name" value="STAS"/>
    <property type="match status" value="1"/>
</dbReference>
<reference evidence="2 3" key="1">
    <citation type="submission" date="2020-08" db="EMBL/GenBank/DDBJ databases">
        <title>Genome sequencing of Purple Non-Sulfur Bacteria from various extreme environments.</title>
        <authorList>
            <person name="Mayer M."/>
        </authorList>
    </citation>
    <scope>NUCLEOTIDE SEQUENCE [LARGE SCALE GENOMIC DNA]</scope>
    <source>
        <strain evidence="2 3">JA131</strain>
    </source>
</reference>
<protein>
    <submittedName>
        <fullName evidence="2">Anti-anti-sigma factor</fullName>
    </submittedName>
</protein>
<proteinExistence type="predicted"/>
<dbReference type="GO" id="GO:0043856">
    <property type="term" value="F:anti-sigma factor antagonist activity"/>
    <property type="evidence" value="ECO:0007669"/>
    <property type="project" value="TreeGrafter"/>
</dbReference>
<organism evidence="2 3">
    <name type="scientific">Roseospira visakhapatnamensis</name>
    <dbReference type="NCBI Taxonomy" id="390880"/>
    <lineage>
        <taxon>Bacteria</taxon>
        <taxon>Pseudomonadati</taxon>
        <taxon>Pseudomonadota</taxon>
        <taxon>Alphaproteobacteria</taxon>
        <taxon>Rhodospirillales</taxon>
        <taxon>Rhodospirillaceae</taxon>
        <taxon>Roseospira</taxon>
    </lineage>
</organism>
<feature type="domain" description="STAS" evidence="1">
    <location>
        <begin position="1"/>
        <end position="103"/>
    </location>
</feature>
<gene>
    <name evidence="2" type="ORF">GGD89_002492</name>
</gene>
<name>A0A7W6WAU1_9PROT</name>
<dbReference type="Proteomes" id="UP000554286">
    <property type="component" value="Unassembled WGS sequence"/>
</dbReference>
<dbReference type="Gene3D" id="3.30.750.24">
    <property type="entry name" value="STAS domain"/>
    <property type="match status" value="1"/>
</dbReference>